<dbReference type="EMBL" id="NEGB01000003">
    <property type="protein sequence ID" value="OTG66084.1"/>
    <property type="molecule type" value="Genomic_DNA"/>
</dbReference>
<name>A0A1Y3CJQ0_9GAMM</name>
<organism evidence="1 2">
    <name type="scientific">Acinetobacter silvestris</name>
    <dbReference type="NCBI Taxonomy" id="1977882"/>
    <lineage>
        <taxon>Bacteria</taxon>
        <taxon>Pseudomonadati</taxon>
        <taxon>Pseudomonadota</taxon>
        <taxon>Gammaproteobacteria</taxon>
        <taxon>Moraxellales</taxon>
        <taxon>Moraxellaceae</taxon>
        <taxon>Acinetobacter</taxon>
    </lineage>
</organism>
<dbReference type="OrthoDB" id="894286at2"/>
<evidence type="ECO:0000313" key="2">
    <source>
        <dbReference type="Proteomes" id="UP000242765"/>
    </source>
</evidence>
<protein>
    <submittedName>
        <fullName evidence="1">Uncharacterized protein</fullName>
    </submittedName>
</protein>
<reference evidence="1 2" key="1">
    <citation type="submission" date="2017-04" db="EMBL/GenBank/DDBJ databases">
        <title>High diversity of culturable Acinetobacter species in natural soil and water ecosystems.</title>
        <authorList>
            <person name="Nemec A."/>
            <person name="Radolfova-Krizova L."/>
        </authorList>
    </citation>
    <scope>NUCLEOTIDE SEQUENCE [LARGE SCALE GENOMIC DNA]</scope>
    <source>
        <strain evidence="1 2">ANC 4999</strain>
    </source>
</reference>
<accession>A0A1Y3CJQ0</accession>
<proteinExistence type="predicted"/>
<keyword evidence="2" id="KW-1185">Reference proteome</keyword>
<sequence>MTLQNRIDPWGNLQSNPSKKAMLMGNRGVLHNKEKKIIRSWKLKAWISCLTQFKGNKREIFAEGRYSELFFLDEATAFAAGHRPCSECQHDRSQQFKTAWIQTNRPNQKLKLAEIGTQVHQERITIDQQKITFDAVLADLPIGTCFEYQSETFMITKKNYYLNWSFDGYLYRTDIPAHTLLKVLTPRSIVKAFQQGFTPIFYPTAASALC</sequence>
<dbReference type="RefSeq" id="WP_086203422.1">
    <property type="nucleotide sequence ID" value="NZ_NEGB01000003.1"/>
</dbReference>
<dbReference type="STRING" id="1977882.B9T28_07800"/>
<evidence type="ECO:0000313" key="1">
    <source>
        <dbReference type="EMBL" id="OTG66084.1"/>
    </source>
</evidence>
<gene>
    <name evidence="1" type="ORF">B9T28_07800</name>
</gene>
<dbReference type="Proteomes" id="UP000242765">
    <property type="component" value="Unassembled WGS sequence"/>
</dbReference>
<dbReference type="AlphaFoldDB" id="A0A1Y3CJQ0"/>
<comment type="caution">
    <text evidence="1">The sequence shown here is derived from an EMBL/GenBank/DDBJ whole genome shotgun (WGS) entry which is preliminary data.</text>
</comment>